<evidence type="ECO:0000256" key="2">
    <source>
        <dbReference type="ARBA" id="ARBA00006474"/>
    </source>
</evidence>
<dbReference type="SMART" id="SM00382">
    <property type="entry name" value="AAA"/>
    <property type="match status" value="1"/>
</dbReference>
<keyword evidence="10" id="KW-0238">DNA-binding</keyword>
<evidence type="ECO:0000256" key="9">
    <source>
        <dbReference type="ARBA" id="ARBA00022989"/>
    </source>
</evidence>
<protein>
    <submittedName>
        <fullName evidence="17">Cell division protein FtsK</fullName>
    </submittedName>
</protein>
<dbReference type="Gene3D" id="1.10.10.10">
    <property type="entry name" value="Winged helix-like DNA-binding domain superfamily/Winged helix DNA-binding domain"/>
    <property type="match status" value="1"/>
</dbReference>
<name>A0A2H0R6J6_9BACT</name>
<keyword evidence="9 15" id="KW-1133">Transmembrane helix</keyword>
<keyword evidence="3" id="KW-1003">Cell membrane</keyword>
<dbReference type="SMART" id="SM00843">
    <property type="entry name" value="Ftsk_gamma"/>
    <property type="match status" value="1"/>
</dbReference>
<feature type="transmembrane region" description="Helical" evidence="15">
    <location>
        <begin position="31"/>
        <end position="54"/>
    </location>
</feature>
<dbReference type="Pfam" id="PF13491">
    <property type="entry name" value="FtsK_4TM"/>
    <property type="match status" value="1"/>
</dbReference>
<accession>A0A2H0R6J6</accession>
<keyword evidence="6 14" id="KW-0547">Nucleotide-binding</keyword>
<feature type="domain" description="FtsK" evidence="16">
    <location>
        <begin position="361"/>
        <end position="551"/>
    </location>
</feature>
<dbReference type="GO" id="GO:0005886">
    <property type="term" value="C:plasma membrane"/>
    <property type="evidence" value="ECO:0007669"/>
    <property type="project" value="UniProtKB-SubCell"/>
</dbReference>
<proteinExistence type="inferred from homology"/>
<dbReference type="Proteomes" id="UP000230208">
    <property type="component" value="Unassembled WGS sequence"/>
</dbReference>
<dbReference type="InterPro" id="IPR018541">
    <property type="entry name" value="Ftsk_gamma"/>
</dbReference>
<evidence type="ECO:0000313" key="18">
    <source>
        <dbReference type="Proteomes" id="UP000230208"/>
    </source>
</evidence>
<dbReference type="Pfam" id="PF17854">
    <property type="entry name" value="FtsK_alpha"/>
    <property type="match status" value="1"/>
</dbReference>
<dbReference type="GO" id="GO:0005524">
    <property type="term" value="F:ATP binding"/>
    <property type="evidence" value="ECO:0007669"/>
    <property type="project" value="UniProtKB-UniRule"/>
</dbReference>
<evidence type="ECO:0000256" key="8">
    <source>
        <dbReference type="ARBA" id="ARBA00022840"/>
    </source>
</evidence>
<dbReference type="AlphaFoldDB" id="A0A2H0R6J6"/>
<evidence type="ECO:0000256" key="3">
    <source>
        <dbReference type="ARBA" id="ARBA00022475"/>
    </source>
</evidence>
<evidence type="ECO:0000256" key="13">
    <source>
        <dbReference type="ARBA" id="ARBA00025923"/>
    </source>
</evidence>
<keyword evidence="11 15" id="KW-0472">Membrane</keyword>
<evidence type="ECO:0000256" key="7">
    <source>
        <dbReference type="ARBA" id="ARBA00022829"/>
    </source>
</evidence>
<dbReference type="PROSITE" id="PS50901">
    <property type="entry name" value="FTSK"/>
    <property type="match status" value="1"/>
</dbReference>
<dbReference type="Pfam" id="PF09397">
    <property type="entry name" value="FtsK_gamma"/>
    <property type="match status" value="1"/>
</dbReference>
<keyword evidence="5 15" id="KW-0812">Transmembrane</keyword>
<dbReference type="GO" id="GO:0051301">
    <property type="term" value="P:cell division"/>
    <property type="evidence" value="ECO:0007669"/>
    <property type="project" value="UniProtKB-KW"/>
</dbReference>
<dbReference type="GO" id="GO:0007059">
    <property type="term" value="P:chromosome segregation"/>
    <property type="evidence" value="ECO:0007669"/>
    <property type="project" value="UniProtKB-KW"/>
</dbReference>
<evidence type="ECO:0000256" key="1">
    <source>
        <dbReference type="ARBA" id="ARBA00004651"/>
    </source>
</evidence>
<dbReference type="InterPro" id="IPR036388">
    <property type="entry name" value="WH-like_DNA-bd_sf"/>
</dbReference>
<keyword evidence="7" id="KW-0159">Chromosome partition</keyword>
<dbReference type="Gene3D" id="3.40.50.300">
    <property type="entry name" value="P-loop containing nucleotide triphosphate hydrolases"/>
    <property type="match status" value="1"/>
</dbReference>
<dbReference type="CDD" id="cd01127">
    <property type="entry name" value="TrwB_TraG_TraD_VirD4"/>
    <property type="match status" value="1"/>
</dbReference>
<evidence type="ECO:0000256" key="14">
    <source>
        <dbReference type="PROSITE-ProRule" id="PRU00289"/>
    </source>
</evidence>
<comment type="caution">
    <text evidence="17">The sequence shown here is derived from an EMBL/GenBank/DDBJ whole genome shotgun (WGS) entry which is preliminary data.</text>
</comment>
<keyword evidence="4 17" id="KW-0132">Cell division</keyword>
<gene>
    <name evidence="17" type="ORF">COV30_00815</name>
</gene>
<evidence type="ECO:0000313" key="17">
    <source>
        <dbReference type="EMBL" id="PIR41976.1"/>
    </source>
</evidence>
<keyword evidence="8 14" id="KW-0067">ATP-binding</keyword>
<evidence type="ECO:0000256" key="6">
    <source>
        <dbReference type="ARBA" id="ARBA00022741"/>
    </source>
</evidence>
<dbReference type="InterPro" id="IPR041027">
    <property type="entry name" value="FtsK_alpha"/>
</dbReference>
<dbReference type="InterPro" id="IPR025199">
    <property type="entry name" value="FtsK_4TM"/>
</dbReference>
<evidence type="ECO:0000256" key="10">
    <source>
        <dbReference type="ARBA" id="ARBA00023125"/>
    </source>
</evidence>
<dbReference type="PANTHER" id="PTHR22683">
    <property type="entry name" value="SPORULATION PROTEIN RELATED"/>
    <property type="match status" value="1"/>
</dbReference>
<dbReference type="GO" id="GO:0003677">
    <property type="term" value="F:DNA binding"/>
    <property type="evidence" value="ECO:0007669"/>
    <property type="project" value="UniProtKB-KW"/>
</dbReference>
<dbReference type="Pfam" id="PF01580">
    <property type="entry name" value="FtsK_SpoIIIE"/>
    <property type="match status" value="1"/>
</dbReference>
<feature type="transmembrane region" description="Helical" evidence="15">
    <location>
        <begin position="128"/>
        <end position="161"/>
    </location>
</feature>
<evidence type="ECO:0000256" key="15">
    <source>
        <dbReference type="SAM" id="Phobius"/>
    </source>
</evidence>
<feature type="transmembrane region" description="Helical" evidence="15">
    <location>
        <begin position="66"/>
        <end position="86"/>
    </location>
</feature>
<organism evidence="17 18">
    <name type="scientific">Candidatus Yanofskybacteria bacterium CG10_big_fil_rev_8_21_14_0_10_37_15</name>
    <dbReference type="NCBI Taxonomy" id="1975097"/>
    <lineage>
        <taxon>Bacteria</taxon>
        <taxon>Candidatus Yanofskyibacteriota</taxon>
    </lineage>
</organism>
<comment type="subcellular location">
    <subcellularLocation>
        <location evidence="1">Cell membrane</location>
        <topology evidence="1">Multi-pass membrane protein</topology>
    </subcellularLocation>
</comment>
<comment type="similarity">
    <text evidence="2">Belongs to the FtsK/SpoIIIE/SftA family.</text>
</comment>
<keyword evidence="12" id="KW-0131">Cell cycle</keyword>
<dbReference type="Gene3D" id="3.30.980.40">
    <property type="match status" value="1"/>
</dbReference>
<reference evidence="17 18" key="1">
    <citation type="submission" date="2017-09" db="EMBL/GenBank/DDBJ databases">
        <title>Depth-based differentiation of microbial function through sediment-hosted aquifers and enrichment of novel symbionts in the deep terrestrial subsurface.</title>
        <authorList>
            <person name="Probst A.J."/>
            <person name="Ladd B."/>
            <person name="Jarett J.K."/>
            <person name="Geller-Mcgrath D.E."/>
            <person name="Sieber C.M."/>
            <person name="Emerson J.B."/>
            <person name="Anantharaman K."/>
            <person name="Thomas B.C."/>
            <person name="Malmstrom R."/>
            <person name="Stieglmeier M."/>
            <person name="Klingl A."/>
            <person name="Woyke T."/>
            <person name="Ryan C.M."/>
            <person name="Banfield J.F."/>
        </authorList>
    </citation>
    <scope>NUCLEOTIDE SEQUENCE [LARGE SCALE GENOMIC DNA]</scope>
    <source>
        <strain evidence="17">CG10_big_fil_rev_8_21_14_0_10_37_15</strain>
    </source>
</reference>
<comment type="subunit">
    <text evidence="13">Homohexamer. Forms a ring that surrounds DNA.</text>
</comment>
<evidence type="ECO:0000256" key="12">
    <source>
        <dbReference type="ARBA" id="ARBA00023306"/>
    </source>
</evidence>
<sequence>MGRRKKKDKTKKTSRKEIEPKFDISQETKNSVWGIVSFIMAVLVLLSFIGKAGWAGEGFNIFARSLFGWGFFIIPLALLLLGISFFKSISRRIYFSAVFGIFLFVLAILAIFYIFGNGSFDDRITQGGYLGVILGFPLLALVGFGASLIIFLAVAIIALLVSLNIPIYGLAVKNEEEGSKPEDKVVIKKGNEIVDSNRKPEVRPVLAKVKAPEQEKDFVIKSFKKGKWTLPPLNLLHEDQEEAVTGDINANATVIKRTLSNFGIDVEMGEVSIGPTVTQFTLRPAVGMKLSRIAALQPDLSLALAAYPIRIEAPIPGKSLVGIEVPNKKVALIGLKNMFEHEEYKKSKYLLPLAMGRDVSGNPVFAGLEKMPHLLLAGATGTGKSVSINTILLSMLYKYSPEILKFIMVDPKRVELTLYNEIPHLITPVITDNKKVLGALKWSLSEMDRRYDILSKSGSKDILSYNAKMSEKNESVMPFIVIVIDELADLMASYGRDVEAAIVRLAQMSRAVGIHLILSTQRPSVEVITGLIKANITSRVALQVASQIDSRTILDMAGAEKLLGKGDMLFLAGDVAKPRRLQGAMVTEKEVKDVVNFIKTQAEDLEMEKEGDDLRVDFDAASIARGGFSGNDDGADDDMYGEAKETVILAGKASASLLQRRLRVGYARAARLLDLLEENGIIGPGDGAKPREVYAARADMPAQVDIVPEATVVSADTPEEEKE</sequence>
<dbReference type="EMBL" id="PCXP01000012">
    <property type="protein sequence ID" value="PIR41976.1"/>
    <property type="molecule type" value="Genomic_DNA"/>
</dbReference>
<dbReference type="InterPro" id="IPR002543">
    <property type="entry name" value="FtsK_dom"/>
</dbReference>
<dbReference type="InterPro" id="IPR027417">
    <property type="entry name" value="P-loop_NTPase"/>
</dbReference>
<dbReference type="SUPFAM" id="SSF46785">
    <property type="entry name" value="Winged helix' DNA-binding domain"/>
    <property type="match status" value="1"/>
</dbReference>
<dbReference type="SUPFAM" id="SSF52540">
    <property type="entry name" value="P-loop containing nucleoside triphosphate hydrolases"/>
    <property type="match status" value="1"/>
</dbReference>
<evidence type="ECO:0000256" key="5">
    <source>
        <dbReference type="ARBA" id="ARBA00022692"/>
    </source>
</evidence>
<feature type="binding site" evidence="14">
    <location>
        <begin position="378"/>
        <end position="385"/>
    </location>
    <ligand>
        <name>ATP</name>
        <dbReference type="ChEBI" id="CHEBI:30616"/>
    </ligand>
</feature>
<evidence type="ECO:0000256" key="11">
    <source>
        <dbReference type="ARBA" id="ARBA00023136"/>
    </source>
</evidence>
<feature type="transmembrane region" description="Helical" evidence="15">
    <location>
        <begin position="93"/>
        <end position="116"/>
    </location>
</feature>
<dbReference type="InterPro" id="IPR003593">
    <property type="entry name" value="AAA+_ATPase"/>
</dbReference>
<dbReference type="InterPro" id="IPR036390">
    <property type="entry name" value="WH_DNA-bd_sf"/>
</dbReference>
<evidence type="ECO:0000259" key="16">
    <source>
        <dbReference type="PROSITE" id="PS50901"/>
    </source>
</evidence>
<evidence type="ECO:0000256" key="4">
    <source>
        <dbReference type="ARBA" id="ARBA00022618"/>
    </source>
</evidence>
<dbReference type="PANTHER" id="PTHR22683:SF41">
    <property type="entry name" value="DNA TRANSLOCASE FTSK"/>
    <property type="match status" value="1"/>
</dbReference>
<dbReference type="InterPro" id="IPR050206">
    <property type="entry name" value="FtsK/SpoIIIE/SftA"/>
</dbReference>